<dbReference type="Proteomes" id="UP001365405">
    <property type="component" value="Unassembled WGS sequence"/>
</dbReference>
<gene>
    <name evidence="2" type="ORF">AACH10_17265</name>
</gene>
<accession>A0ABU9CN03</accession>
<dbReference type="EMBL" id="JBBUTH010000008">
    <property type="protein sequence ID" value="MEK8052005.1"/>
    <property type="molecule type" value="Genomic_DNA"/>
</dbReference>
<comment type="similarity">
    <text evidence="1">Belongs to the HupG/HyaE family.</text>
</comment>
<dbReference type="InterPro" id="IPR036249">
    <property type="entry name" value="Thioredoxin-like_sf"/>
</dbReference>
<reference evidence="2 3" key="1">
    <citation type="submission" date="2024-04" db="EMBL/GenBank/DDBJ databases">
        <title>Novel species of the genus Ideonella isolated from streams.</title>
        <authorList>
            <person name="Lu H."/>
        </authorList>
    </citation>
    <scope>NUCLEOTIDE SEQUENCE [LARGE SCALE GENOMIC DNA]</scope>
    <source>
        <strain evidence="2 3">DXS22W</strain>
    </source>
</reference>
<proteinExistence type="inferred from homology"/>
<dbReference type="SUPFAM" id="SSF52833">
    <property type="entry name" value="Thioredoxin-like"/>
    <property type="match status" value="1"/>
</dbReference>
<evidence type="ECO:0000313" key="2">
    <source>
        <dbReference type="EMBL" id="MEK8052005.1"/>
    </source>
</evidence>
<evidence type="ECO:0000313" key="3">
    <source>
        <dbReference type="Proteomes" id="UP001365405"/>
    </source>
</evidence>
<comment type="caution">
    <text evidence="2">The sequence shown here is derived from an EMBL/GenBank/DDBJ whole genome shotgun (WGS) entry which is preliminary data.</text>
</comment>
<sequence>MSTDTLDTPTTADPTDGAAPLVQRLVTQHGARWIGRAQLEAFLAEPGDRVLFFHGDPVRFPEVVDVAVVLPELQRAVADGTPGGRFQVGVVPRADEDALAARFDVQRWPSLLFLRDGRYVTVVAGMLDWLDYVARVNEALALPATRTPGIGVRVVRAGAGDAAGCR</sequence>
<keyword evidence="3" id="KW-1185">Reference proteome</keyword>
<organism evidence="2 3">
    <name type="scientific">Pseudaquabacterium inlustre</name>
    <dbReference type="NCBI Taxonomy" id="2984192"/>
    <lineage>
        <taxon>Bacteria</taxon>
        <taxon>Pseudomonadati</taxon>
        <taxon>Pseudomonadota</taxon>
        <taxon>Betaproteobacteria</taxon>
        <taxon>Burkholderiales</taxon>
        <taxon>Sphaerotilaceae</taxon>
        <taxon>Pseudaquabacterium</taxon>
    </lineage>
</organism>
<dbReference type="RefSeq" id="WP_341411701.1">
    <property type="nucleotide sequence ID" value="NZ_JBBUTH010000008.1"/>
</dbReference>
<dbReference type="Gene3D" id="3.40.30.10">
    <property type="entry name" value="Glutaredoxin"/>
    <property type="match status" value="1"/>
</dbReference>
<dbReference type="InterPro" id="IPR010893">
    <property type="entry name" value="NiFe-hyd_mat_HyaE"/>
</dbReference>
<protein>
    <submittedName>
        <fullName evidence="2">Hydrogenase</fullName>
    </submittedName>
</protein>
<evidence type="ECO:0000256" key="1">
    <source>
        <dbReference type="ARBA" id="ARBA00009004"/>
    </source>
</evidence>
<name>A0ABU9CN03_9BURK</name>
<dbReference type="CDD" id="cd02965">
    <property type="entry name" value="HyaE"/>
    <property type="match status" value="1"/>
</dbReference>
<dbReference type="Pfam" id="PF07449">
    <property type="entry name" value="HyaE"/>
    <property type="match status" value="1"/>
</dbReference>